<reference evidence="1 2" key="1">
    <citation type="submission" date="2015-04" db="EMBL/GenBank/DDBJ databases">
        <authorList>
            <person name="Syromyatnikov M.Y."/>
            <person name="Popov V.N."/>
        </authorList>
    </citation>
    <scope>NUCLEOTIDE SEQUENCE [LARGE SCALE GENOMIC DNA]</scope>
</reference>
<evidence type="ECO:0000313" key="2">
    <source>
        <dbReference type="Proteomes" id="UP000183832"/>
    </source>
</evidence>
<proteinExistence type="predicted"/>
<gene>
    <name evidence="1" type="ORF">CLUMA_CG012918</name>
</gene>
<protein>
    <submittedName>
        <fullName evidence="1">CLUMA_CG012918, isoform A</fullName>
    </submittedName>
</protein>
<accession>A0A1J1IKJ7</accession>
<sequence length="66" mass="7472">MISIDSFDHFNLIIDLLTVVVEYRVKYSGTLKSRWLKFYRNIEAIGLSNCLLTSGSFATKVASTHS</sequence>
<dbReference type="Proteomes" id="UP000183832">
    <property type="component" value="Unassembled WGS sequence"/>
</dbReference>
<name>A0A1J1IKJ7_9DIPT</name>
<evidence type="ECO:0000313" key="1">
    <source>
        <dbReference type="EMBL" id="CRK99606.1"/>
    </source>
</evidence>
<dbReference type="AlphaFoldDB" id="A0A1J1IKJ7"/>
<organism evidence="1 2">
    <name type="scientific">Clunio marinus</name>
    <dbReference type="NCBI Taxonomy" id="568069"/>
    <lineage>
        <taxon>Eukaryota</taxon>
        <taxon>Metazoa</taxon>
        <taxon>Ecdysozoa</taxon>
        <taxon>Arthropoda</taxon>
        <taxon>Hexapoda</taxon>
        <taxon>Insecta</taxon>
        <taxon>Pterygota</taxon>
        <taxon>Neoptera</taxon>
        <taxon>Endopterygota</taxon>
        <taxon>Diptera</taxon>
        <taxon>Nematocera</taxon>
        <taxon>Chironomoidea</taxon>
        <taxon>Chironomidae</taxon>
        <taxon>Clunio</taxon>
    </lineage>
</organism>
<keyword evidence="2" id="KW-1185">Reference proteome</keyword>
<dbReference type="EMBL" id="CVRI01000051">
    <property type="protein sequence ID" value="CRK99606.1"/>
    <property type="molecule type" value="Genomic_DNA"/>
</dbReference>